<evidence type="ECO:0000256" key="2">
    <source>
        <dbReference type="ARBA" id="ARBA00023125"/>
    </source>
</evidence>
<dbReference type="PANTHER" id="PTHR44688">
    <property type="entry name" value="DNA-BINDING TRANSCRIPTIONAL ACTIVATOR DEVR_DOSR"/>
    <property type="match status" value="1"/>
</dbReference>
<protein>
    <submittedName>
        <fullName evidence="5">LuxR C-terminal-related transcriptional regulator</fullName>
    </submittedName>
</protein>
<gene>
    <name evidence="5" type="ORF">M5G11_01155</name>
</gene>
<evidence type="ECO:0000313" key="5">
    <source>
        <dbReference type="EMBL" id="MDD0989146.1"/>
    </source>
</evidence>
<dbReference type="Pfam" id="PF00196">
    <property type="entry name" value="GerE"/>
    <property type="match status" value="1"/>
</dbReference>
<proteinExistence type="predicted"/>
<accession>A0ABT5NKV9</accession>
<evidence type="ECO:0000256" key="3">
    <source>
        <dbReference type="ARBA" id="ARBA00023163"/>
    </source>
</evidence>
<keyword evidence="6" id="KW-1185">Reference proteome</keyword>
<keyword evidence="3" id="KW-0804">Transcription</keyword>
<evidence type="ECO:0000259" key="4">
    <source>
        <dbReference type="PROSITE" id="PS50043"/>
    </source>
</evidence>
<organism evidence="5 6">
    <name type="scientific">Pseudomonas fontis</name>
    <dbReference type="NCBI Taxonomy" id="2942633"/>
    <lineage>
        <taxon>Bacteria</taxon>
        <taxon>Pseudomonadati</taxon>
        <taxon>Pseudomonadota</taxon>
        <taxon>Gammaproteobacteria</taxon>
        <taxon>Pseudomonadales</taxon>
        <taxon>Pseudomonadaceae</taxon>
        <taxon>Pseudomonas</taxon>
    </lineage>
</organism>
<dbReference type="InterPro" id="IPR000792">
    <property type="entry name" value="Tscrpt_reg_LuxR_C"/>
</dbReference>
<dbReference type="EMBL" id="JAMDGY010000006">
    <property type="protein sequence ID" value="MDD0989146.1"/>
    <property type="molecule type" value="Genomic_DNA"/>
</dbReference>
<dbReference type="Proteomes" id="UP001148203">
    <property type="component" value="Unassembled WGS sequence"/>
</dbReference>
<dbReference type="InterPro" id="IPR036388">
    <property type="entry name" value="WH-like_DNA-bd_sf"/>
</dbReference>
<evidence type="ECO:0000313" key="6">
    <source>
        <dbReference type="Proteomes" id="UP001148203"/>
    </source>
</evidence>
<dbReference type="CDD" id="cd06170">
    <property type="entry name" value="LuxR_C_like"/>
    <property type="match status" value="1"/>
</dbReference>
<dbReference type="PROSITE" id="PS00622">
    <property type="entry name" value="HTH_LUXR_1"/>
    <property type="match status" value="1"/>
</dbReference>
<reference evidence="5 6" key="1">
    <citation type="submission" date="2022-05" db="EMBL/GenBank/DDBJ databases">
        <title>Novel Pseudomonas spp. Isolated from a Rainbow Trout Aquaculture Facility.</title>
        <authorList>
            <person name="Testerman T."/>
            <person name="Graf J."/>
        </authorList>
    </citation>
    <scope>NUCLEOTIDE SEQUENCE [LARGE SCALE GENOMIC DNA]</scope>
    <source>
        <strain evidence="5 6">ID681</strain>
    </source>
</reference>
<comment type="caution">
    <text evidence="5">The sequence shown here is derived from an EMBL/GenBank/DDBJ whole genome shotgun (WGS) entry which is preliminary data.</text>
</comment>
<dbReference type="PANTHER" id="PTHR44688:SF16">
    <property type="entry name" value="DNA-BINDING TRANSCRIPTIONAL ACTIVATOR DEVR_DOSR"/>
    <property type="match status" value="1"/>
</dbReference>
<dbReference type="Gene3D" id="1.10.10.10">
    <property type="entry name" value="Winged helix-like DNA-binding domain superfamily/Winged helix DNA-binding domain"/>
    <property type="match status" value="1"/>
</dbReference>
<keyword evidence="1" id="KW-0805">Transcription regulation</keyword>
<dbReference type="InterPro" id="IPR016032">
    <property type="entry name" value="Sig_transdc_resp-reg_C-effctor"/>
</dbReference>
<dbReference type="PROSITE" id="PS50043">
    <property type="entry name" value="HTH_LUXR_2"/>
    <property type="match status" value="1"/>
</dbReference>
<name>A0ABT5NKV9_9PSED</name>
<dbReference type="SUPFAM" id="SSF46894">
    <property type="entry name" value="C-terminal effector domain of the bipartite response regulators"/>
    <property type="match status" value="1"/>
</dbReference>
<keyword evidence="2" id="KW-0238">DNA-binding</keyword>
<dbReference type="PRINTS" id="PR00038">
    <property type="entry name" value="HTHLUXR"/>
</dbReference>
<dbReference type="RefSeq" id="WP_273912425.1">
    <property type="nucleotide sequence ID" value="NZ_JAMDGX010000060.1"/>
</dbReference>
<sequence>MSLTKRESDVLQLLLAGKTNKQIALDLHISDYTVRDHVSSLLRKREAGSRMELMAQQIKR</sequence>
<feature type="domain" description="HTH luxR-type" evidence="4">
    <location>
        <begin position="1"/>
        <end position="60"/>
    </location>
</feature>
<dbReference type="SMART" id="SM00421">
    <property type="entry name" value="HTH_LUXR"/>
    <property type="match status" value="1"/>
</dbReference>
<evidence type="ECO:0000256" key="1">
    <source>
        <dbReference type="ARBA" id="ARBA00023015"/>
    </source>
</evidence>